<evidence type="ECO:0000256" key="4">
    <source>
        <dbReference type="ARBA" id="ARBA00022679"/>
    </source>
</evidence>
<sequence>MSTNDSRETGTGASPDGLPPLREVIASLGLTAKKSLGQNFILDLNVTRRIARTAGPLKGRTVVEVGPGPGGLTRALFMEGAARVIAFEVDKRCAPALDMIAARYPGRLKVHFGDALNADWPRLLAAEKAGKATIAANLPYAVATRLLVGWLETDPWPPWYDRMVLMFQKEVADRIVATPGTKTYGRLSVLSQWRTKVRTAMTLPPEVFTPPPKISSAVVEFIARQHPSPPCSAIVLGKVTAAAFGQRRKMLRTSLKQLVPVPEELLDVAGIAGNLRAEDVSVKDFAQLALVFERSKAGRS</sequence>
<dbReference type="PANTHER" id="PTHR11727">
    <property type="entry name" value="DIMETHYLADENOSINE TRANSFERASE"/>
    <property type="match status" value="1"/>
</dbReference>
<keyword evidence="1" id="KW-0963">Cytoplasm</keyword>
<dbReference type="Gene3D" id="1.10.8.100">
    <property type="entry name" value="Ribosomal RNA adenine dimethylase-like, domain 2"/>
    <property type="match status" value="1"/>
</dbReference>
<dbReference type="PROSITE" id="PS01131">
    <property type="entry name" value="RRNA_A_DIMETH"/>
    <property type="match status" value="1"/>
</dbReference>
<dbReference type="GO" id="GO:0005829">
    <property type="term" value="C:cytosol"/>
    <property type="evidence" value="ECO:0007669"/>
    <property type="project" value="TreeGrafter"/>
</dbReference>
<evidence type="ECO:0000313" key="8">
    <source>
        <dbReference type="EMBL" id="GAF83105.1"/>
    </source>
</evidence>
<dbReference type="CDD" id="cd02440">
    <property type="entry name" value="AdoMet_MTases"/>
    <property type="match status" value="1"/>
</dbReference>
<dbReference type="SMART" id="SM00650">
    <property type="entry name" value="rADc"/>
    <property type="match status" value="1"/>
</dbReference>
<dbReference type="SUPFAM" id="SSF53335">
    <property type="entry name" value="S-adenosyl-L-methionine-dependent methyltransferases"/>
    <property type="match status" value="1"/>
</dbReference>
<gene>
    <name evidence="8" type="ORF">S01H1_11914</name>
</gene>
<dbReference type="HAMAP" id="MF_00607">
    <property type="entry name" value="16SrRNA_methyltr_A"/>
    <property type="match status" value="1"/>
</dbReference>
<dbReference type="InterPro" id="IPR011530">
    <property type="entry name" value="rRNA_adenine_dimethylase"/>
</dbReference>
<dbReference type="GO" id="GO:0000179">
    <property type="term" value="F:rRNA (adenine-N6,N6-)-dimethyltransferase activity"/>
    <property type="evidence" value="ECO:0007669"/>
    <property type="project" value="InterPro"/>
</dbReference>
<dbReference type="NCBIfam" id="TIGR00755">
    <property type="entry name" value="ksgA"/>
    <property type="match status" value="1"/>
</dbReference>
<dbReference type="AlphaFoldDB" id="X0U3Q1"/>
<dbReference type="PANTHER" id="PTHR11727:SF7">
    <property type="entry name" value="DIMETHYLADENOSINE TRANSFERASE-RELATED"/>
    <property type="match status" value="1"/>
</dbReference>
<evidence type="ECO:0000259" key="7">
    <source>
        <dbReference type="SMART" id="SM00650"/>
    </source>
</evidence>
<protein>
    <recommendedName>
        <fullName evidence="7">Ribosomal RNA adenine methylase transferase N-terminal domain-containing protein</fullName>
    </recommendedName>
</protein>
<dbReference type="PROSITE" id="PS51689">
    <property type="entry name" value="SAM_RNA_A_N6_MT"/>
    <property type="match status" value="1"/>
</dbReference>
<dbReference type="InterPro" id="IPR020598">
    <property type="entry name" value="rRNA_Ade_methylase_Trfase_N"/>
</dbReference>
<proteinExistence type="inferred from homology"/>
<keyword evidence="2" id="KW-0698">rRNA processing</keyword>
<dbReference type="GO" id="GO:0003723">
    <property type="term" value="F:RNA binding"/>
    <property type="evidence" value="ECO:0007669"/>
    <property type="project" value="UniProtKB-KW"/>
</dbReference>
<dbReference type="InterPro" id="IPR001737">
    <property type="entry name" value="KsgA/Erm"/>
</dbReference>
<keyword evidence="4" id="KW-0808">Transferase</keyword>
<keyword evidence="5" id="KW-0949">S-adenosyl-L-methionine</keyword>
<feature type="domain" description="Ribosomal RNA adenine methylase transferase N-terminal" evidence="7">
    <location>
        <begin position="46"/>
        <end position="225"/>
    </location>
</feature>
<organism evidence="8">
    <name type="scientific">marine sediment metagenome</name>
    <dbReference type="NCBI Taxonomy" id="412755"/>
    <lineage>
        <taxon>unclassified sequences</taxon>
        <taxon>metagenomes</taxon>
        <taxon>ecological metagenomes</taxon>
    </lineage>
</organism>
<evidence type="ECO:0000256" key="2">
    <source>
        <dbReference type="ARBA" id="ARBA00022552"/>
    </source>
</evidence>
<keyword evidence="3" id="KW-0489">Methyltransferase</keyword>
<dbReference type="Pfam" id="PF00398">
    <property type="entry name" value="RrnaAD"/>
    <property type="match status" value="1"/>
</dbReference>
<comment type="caution">
    <text evidence="8">The sequence shown here is derived from an EMBL/GenBank/DDBJ whole genome shotgun (WGS) entry which is preliminary data.</text>
</comment>
<dbReference type="Gene3D" id="3.40.50.150">
    <property type="entry name" value="Vaccinia Virus protein VP39"/>
    <property type="match status" value="1"/>
</dbReference>
<evidence type="ECO:0000256" key="5">
    <source>
        <dbReference type="ARBA" id="ARBA00022691"/>
    </source>
</evidence>
<evidence type="ECO:0000256" key="3">
    <source>
        <dbReference type="ARBA" id="ARBA00022603"/>
    </source>
</evidence>
<dbReference type="InterPro" id="IPR020596">
    <property type="entry name" value="rRNA_Ade_Mease_Trfase_CS"/>
</dbReference>
<dbReference type="InterPro" id="IPR023165">
    <property type="entry name" value="rRNA_Ade_diMease-like_C"/>
</dbReference>
<dbReference type="InterPro" id="IPR029063">
    <property type="entry name" value="SAM-dependent_MTases_sf"/>
</dbReference>
<keyword evidence="6" id="KW-0694">RNA-binding</keyword>
<dbReference type="EMBL" id="BARS01006090">
    <property type="protein sequence ID" value="GAF83105.1"/>
    <property type="molecule type" value="Genomic_DNA"/>
</dbReference>
<reference evidence="8" key="1">
    <citation type="journal article" date="2014" name="Front. Microbiol.">
        <title>High frequency of phylogenetically diverse reductive dehalogenase-homologous genes in deep subseafloor sedimentary metagenomes.</title>
        <authorList>
            <person name="Kawai M."/>
            <person name="Futagami T."/>
            <person name="Toyoda A."/>
            <person name="Takaki Y."/>
            <person name="Nishi S."/>
            <person name="Hori S."/>
            <person name="Arai W."/>
            <person name="Tsubouchi T."/>
            <person name="Morono Y."/>
            <person name="Uchiyama I."/>
            <person name="Ito T."/>
            <person name="Fujiyama A."/>
            <person name="Inagaki F."/>
            <person name="Takami H."/>
        </authorList>
    </citation>
    <scope>NUCLEOTIDE SEQUENCE</scope>
    <source>
        <strain evidence="8">Expedition CK06-06</strain>
    </source>
</reference>
<accession>X0U3Q1</accession>
<evidence type="ECO:0000256" key="6">
    <source>
        <dbReference type="ARBA" id="ARBA00022884"/>
    </source>
</evidence>
<evidence type="ECO:0000256" key="1">
    <source>
        <dbReference type="ARBA" id="ARBA00022490"/>
    </source>
</evidence>
<name>X0U3Q1_9ZZZZ</name>